<keyword evidence="2" id="KW-1185">Reference proteome</keyword>
<protein>
    <submittedName>
        <fullName evidence="1">Uncharacterized protein</fullName>
    </submittedName>
</protein>
<name>A0AAN6W383_9PEZI</name>
<comment type="caution">
    <text evidence="1">The sequence shown here is derived from an EMBL/GenBank/DDBJ whole genome shotgun (WGS) entry which is preliminary data.</text>
</comment>
<gene>
    <name evidence="1" type="ORF">QBC36DRAFT_334461</name>
</gene>
<dbReference type="EMBL" id="MU866302">
    <property type="protein sequence ID" value="KAK4174088.1"/>
    <property type="molecule type" value="Genomic_DNA"/>
</dbReference>
<sequence length="75" mass="8381">MLNLLSHPPRRRYSLGAGYLSLLYPVSSAVTRILNIVRPHKTTSVLPCPWVKDCLSPTDDKKHLPTDTILGFAHT</sequence>
<reference evidence="1" key="1">
    <citation type="journal article" date="2023" name="Mol. Phylogenet. Evol.">
        <title>Genome-scale phylogeny and comparative genomics of the fungal order Sordariales.</title>
        <authorList>
            <person name="Hensen N."/>
            <person name="Bonometti L."/>
            <person name="Westerberg I."/>
            <person name="Brannstrom I.O."/>
            <person name="Guillou S."/>
            <person name="Cros-Aarteil S."/>
            <person name="Calhoun S."/>
            <person name="Haridas S."/>
            <person name="Kuo A."/>
            <person name="Mondo S."/>
            <person name="Pangilinan J."/>
            <person name="Riley R."/>
            <person name="LaButti K."/>
            <person name="Andreopoulos B."/>
            <person name="Lipzen A."/>
            <person name="Chen C."/>
            <person name="Yan M."/>
            <person name="Daum C."/>
            <person name="Ng V."/>
            <person name="Clum A."/>
            <person name="Steindorff A."/>
            <person name="Ohm R.A."/>
            <person name="Martin F."/>
            <person name="Silar P."/>
            <person name="Natvig D.O."/>
            <person name="Lalanne C."/>
            <person name="Gautier V."/>
            <person name="Ament-Velasquez S.L."/>
            <person name="Kruys A."/>
            <person name="Hutchinson M.I."/>
            <person name="Powell A.J."/>
            <person name="Barry K."/>
            <person name="Miller A.N."/>
            <person name="Grigoriev I.V."/>
            <person name="Debuchy R."/>
            <person name="Gladieux P."/>
            <person name="Hiltunen Thoren M."/>
            <person name="Johannesson H."/>
        </authorList>
    </citation>
    <scope>NUCLEOTIDE SEQUENCE</scope>
    <source>
        <strain evidence="1">CBS 892.96</strain>
    </source>
</reference>
<organism evidence="1 2">
    <name type="scientific">Triangularia setosa</name>
    <dbReference type="NCBI Taxonomy" id="2587417"/>
    <lineage>
        <taxon>Eukaryota</taxon>
        <taxon>Fungi</taxon>
        <taxon>Dikarya</taxon>
        <taxon>Ascomycota</taxon>
        <taxon>Pezizomycotina</taxon>
        <taxon>Sordariomycetes</taxon>
        <taxon>Sordariomycetidae</taxon>
        <taxon>Sordariales</taxon>
        <taxon>Podosporaceae</taxon>
        <taxon>Triangularia</taxon>
    </lineage>
</organism>
<reference evidence="1" key="2">
    <citation type="submission" date="2023-05" db="EMBL/GenBank/DDBJ databases">
        <authorList>
            <consortium name="Lawrence Berkeley National Laboratory"/>
            <person name="Steindorff A."/>
            <person name="Hensen N."/>
            <person name="Bonometti L."/>
            <person name="Westerberg I."/>
            <person name="Brannstrom I.O."/>
            <person name="Guillou S."/>
            <person name="Cros-Aarteil S."/>
            <person name="Calhoun S."/>
            <person name="Haridas S."/>
            <person name="Kuo A."/>
            <person name="Mondo S."/>
            <person name="Pangilinan J."/>
            <person name="Riley R."/>
            <person name="Labutti K."/>
            <person name="Andreopoulos B."/>
            <person name="Lipzen A."/>
            <person name="Chen C."/>
            <person name="Yanf M."/>
            <person name="Daum C."/>
            <person name="Ng V."/>
            <person name="Clum A."/>
            <person name="Ohm R."/>
            <person name="Martin F."/>
            <person name="Silar P."/>
            <person name="Natvig D."/>
            <person name="Lalanne C."/>
            <person name="Gautier V."/>
            <person name="Ament-Velasquez S.L."/>
            <person name="Kruys A."/>
            <person name="Hutchinson M.I."/>
            <person name="Powell A.J."/>
            <person name="Barry K."/>
            <person name="Miller A.N."/>
            <person name="Grigoriev I.V."/>
            <person name="Debuchy R."/>
            <person name="Gladieux P."/>
            <person name="Thoren M.H."/>
            <person name="Johannesson H."/>
        </authorList>
    </citation>
    <scope>NUCLEOTIDE SEQUENCE</scope>
    <source>
        <strain evidence="1">CBS 892.96</strain>
    </source>
</reference>
<evidence type="ECO:0000313" key="2">
    <source>
        <dbReference type="Proteomes" id="UP001302321"/>
    </source>
</evidence>
<accession>A0AAN6W383</accession>
<proteinExistence type="predicted"/>
<dbReference type="Proteomes" id="UP001302321">
    <property type="component" value="Unassembled WGS sequence"/>
</dbReference>
<evidence type="ECO:0000313" key="1">
    <source>
        <dbReference type="EMBL" id="KAK4174088.1"/>
    </source>
</evidence>
<dbReference type="AlphaFoldDB" id="A0AAN6W383"/>